<dbReference type="Proteomes" id="UP001079535">
    <property type="component" value="Unassembled WGS sequence"/>
</dbReference>
<protein>
    <recommendedName>
        <fullName evidence="3">DUF2190 family protein</fullName>
    </recommendedName>
</protein>
<reference evidence="1" key="1">
    <citation type="submission" date="2022-11" db="EMBL/GenBank/DDBJ databases">
        <title>Temperate bacteriophages infecting mucin-degrading bacterium Ruminococcus gnavus from the human gut.</title>
        <authorList>
            <person name="Buttimer C."/>
        </authorList>
    </citation>
    <scope>NUCLEOTIDE SEQUENCE</scope>
    <source>
        <strain evidence="1">CCUG 49994</strain>
    </source>
</reference>
<dbReference type="InterPro" id="IPR054438">
    <property type="entry name" value="Struct_cement_gp24/gp6"/>
</dbReference>
<dbReference type="AlphaFoldDB" id="A0A9Q4HTI5"/>
<dbReference type="RefSeq" id="WP_268803263.1">
    <property type="nucleotide sequence ID" value="NZ_JAPRAY010000002.1"/>
</dbReference>
<comment type="caution">
    <text evidence="1">The sequence shown here is derived from an EMBL/GenBank/DDBJ whole genome shotgun (WGS) entry which is preliminary data.</text>
</comment>
<sequence length="149" mass="14830">MGKNFNGVQMNNSPTIVEKAGAAIADCRNRIMKYDGNGDVVLATAGTDIPVGIALIESGYNDISGTESGKVAKGDDIDIQVKDIGFVMAGATITKGQEVACGANGLAAVAAAGDYVLGVALSGASANGYCKIQIAKYQKAAAAAAGGVD</sequence>
<evidence type="ECO:0008006" key="3">
    <source>
        <dbReference type="Google" id="ProtNLM"/>
    </source>
</evidence>
<evidence type="ECO:0000313" key="1">
    <source>
        <dbReference type="EMBL" id="MCZ0666244.1"/>
    </source>
</evidence>
<organism evidence="1 2">
    <name type="scientific">Mediterraneibacter gnavus</name>
    <name type="common">Ruminococcus gnavus</name>
    <dbReference type="NCBI Taxonomy" id="33038"/>
    <lineage>
        <taxon>Bacteria</taxon>
        <taxon>Bacillati</taxon>
        <taxon>Bacillota</taxon>
        <taxon>Clostridia</taxon>
        <taxon>Lachnospirales</taxon>
        <taxon>Lachnospiraceae</taxon>
        <taxon>Mediterraneibacter</taxon>
    </lineage>
</organism>
<proteinExistence type="predicted"/>
<dbReference type="Pfam" id="PF22758">
    <property type="entry name" value="Phage_cement"/>
    <property type="match status" value="1"/>
</dbReference>
<dbReference type="EMBL" id="JAPRAY010000002">
    <property type="protein sequence ID" value="MCZ0666244.1"/>
    <property type="molecule type" value="Genomic_DNA"/>
</dbReference>
<gene>
    <name evidence="1" type="ORF">OZZ17_01640</name>
</gene>
<accession>A0A9Q4HTI5</accession>
<evidence type="ECO:0000313" key="2">
    <source>
        <dbReference type="Proteomes" id="UP001079535"/>
    </source>
</evidence>
<name>A0A9Q4HTI5_MEDGN</name>